<evidence type="ECO:0000313" key="9">
    <source>
        <dbReference type="Proteomes" id="UP000535457"/>
    </source>
</evidence>
<evidence type="ECO:0000313" key="8">
    <source>
        <dbReference type="Proteomes" id="UP000520052"/>
    </source>
</evidence>
<evidence type="ECO:0000313" key="2">
    <source>
        <dbReference type="EMBL" id="NWJ57337.1"/>
    </source>
</evidence>
<dbReference type="EMBL" id="JACATH010000005">
    <property type="protein sequence ID" value="NWJ57337.1"/>
    <property type="molecule type" value="Genomic_DNA"/>
</dbReference>
<dbReference type="AlphaFoldDB" id="A0A7K4N7I6"/>
<evidence type="ECO:0000313" key="10">
    <source>
        <dbReference type="Proteomes" id="UP000547822"/>
    </source>
</evidence>
<proteinExistence type="predicted"/>
<evidence type="ECO:0000313" key="13">
    <source>
        <dbReference type="Proteomes" id="UP000575480"/>
    </source>
</evidence>
<dbReference type="EMBL" id="JACATJ010000008">
    <property type="protein sequence ID" value="NWK09197.1"/>
    <property type="molecule type" value="Genomic_DNA"/>
</dbReference>
<dbReference type="EMBL" id="JACATG010000013">
    <property type="protein sequence ID" value="NWK14339.1"/>
    <property type="molecule type" value="Genomic_DNA"/>
</dbReference>
<gene>
    <name evidence="4" type="ORF">HX840_06835</name>
    <name evidence="5" type="ORF">HX847_06945</name>
    <name evidence="6" type="ORF">HX852_05380</name>
    <name evidence="7" type="ORF">HX853_06890</name>
    <name evidence="3" type="ORF">HX854_06815</name>
    <name evidence="2" type="ORF">HX858_06260</name>
    <name evidence="1" type="ORF">HX860_06855</name>
</gene>
<evidence type="ECO:0000313" key="1">
    <source>
        <dbReference type="EMBL" id="NWJ20765.1"/>
    </source>
</evidence>
<dbReference type="EMBL" id="JACATC010000008">
    <property type="protein sequence ID" value="NWJ84418.1"/>
    <property type="molecule type" value="Genomic_DNA"/>
</dbReference>
<dbReference type="Proteomes" id="UP000520052">
    <property type="component" value="Unassembled WGS sequence"/>
</dbReference>
<dbReference type="Proteomes" id="UP000587702">
    <property type="component" value="Unassembled WGS sequence"/>
</dbReference>
<reference evidence="8 9" key="1">
    <citation type="journal article" date="2019" name="Environ. Microbiol.">
        <title>Genomics insights into ecotype formation of ammonia-oxidizing archaea in the deep ocean.</title>
        <authorList>
            <person name="Wang Y."/>
            <person name="Huang J.M."/>
            <person name="Cui G.J."/>
            <person name="Nunoura T."/>
            <person name="Takaki Y."/>
            <person name="Li W.L."/>
            <person name="Li J."/>
            <person name="Gao Z.M."/>
            <person name="Takai K."/>
            <person name="Zhang A.Q."/>
            <person name="Stepanauskas R."/>
        </authorList>
    </citation>
    <scope>NUCLEOTIDE SEQUENCE [LARGE SCALE GENOMIC DNA]</scope>
    <source>
        <strain evidence="6 11">D1a</strain>
        <strain evidence="1 14">L14</strain>
        <strain evidence="2 13">L15a</strain>
        <strain evidence="7 9">L19a</strain>
        <strain evidence="5 12">T1C4</strain>
        <strain evidence="4 10">T1L9</strain>
        <strain evidence="3 8">T3L1</strain>
    </source>
</reference>
<organism evidence="3 8">
    <name type="scientific">Marine Group I thaumarchaeote</name>
    <dbReference type="NCBI Taxonomy" id="2511932"/>
    <lineage>
        <taxon>Archaea</taxon>
        <taxon>Nitrososphaerota</taxon>
        <taxon>Marine Group I</taxon>
    </lineage>
</organism>
<dbReference type="EMBL" id="JACATI010000009">
    <property type="protein sequence ID" value="NWJ20765.1"/>
    <property type="molecule type" value="Genomic_DNA"/>
</dbReference>
<evidence type="ECO:0000313" key="5">
    <source>
        <dbReference type="EMBL" id="NWK08125.1"/>
    </source>
</evidence>
<dbReference type="EMBL" id="JACATF010000037">
    <property type="protein sequence ID" value="NWK08125.1"/>
    <property type="molecule type" value="Genomic_DNA"/>
</dbReference>
<dbReference type="Proteomes" id="UP000547822">
    <property type="component" value="Unassembled WGS sequence"/>
</dbReference>
<evidence type="ECO:0000313" key="11">
    <source>
        <dbReference type="Proteomes" id="UP000549797"/>
    </source>
</evidence>
<comment type="caution">
    <text evidence="3">The sequence shown here is derived from an EMBL/GenBank/DDBJ whole genome shotgun (WGS) entry which is preliminary data.</text>
</comment>
<evidence type="ECO:0000313" key="14">
    <source>
        <dbReference type="Proteomes" id="UP000587702"/>
    </source>
</evidence>
<name>A0A7K4N7I6_9ARCH</name>
<dbReference type="Proteomes" id="UP000549797">
    <property type="component" value="Unassembled WGS sequence"/>
</dbReference>
<dbReference type="Proteomes" id="UP000535457">
    <property type="component" value="Unassembled WGS sequence"/>
</dbReference>
<protein>
    <submittedName>
        <fullName evidence="3">Uncharacterized protein</fullName>
    </submittedName>
</protein>
<evidence type="ECO:0000313" key="7">
    <source>
        <dbReference type="EMBL" id="NWK14339.1"/>
    </source>
</evidence>
<evidence type="ECO:0000313" key="4">
    <source>
        <dbReference type="EMBL" id="NWK01595.1"/>
    </source>
</evidence>
<sequence>MKIRKATAQDIWKKEKMILDSLKKEDYRILVIWQLDLEKNNENTAKKILKFAKS</sequence>
<evidence type="ECO:0000313" key="6">
    <source>
        <dbReference type="EMBL" id="NWK09197.1"/>
    </source>
</evidence>
<dbReference type="Proteomes" id="UP000559282">
    <property type="component" value="Unassembled WGS sequence"/>
</dbReference>
<dbReference type="EMBL" id="JACATD010000011">
    <property type="protein sequence ID" value="NWK01595.1"/>
    <property type="molecule type" value="Genomic_DNA"/>
</dbReference>
<evidence type="ECO:0000313" key="3">
    <source>
        <dbReference type="EMBL" id="NWJ84418.1"/>
    </source>
</evidence>
<reference evidence="3" key="2">
    <citation type="submission" date="2020-06" db="EMBL/GenBank/DDBJ databases">
        <authorList>
            <person name="Wang Y."/>
        </authorList>
    </citation>
    <scope>NUCLEOTIDE SEQUENCE</scope>
    <source>
        <strain evidence="6">D1a</strain>
        <strain evidence="1">L14</strain>
        <strain evidence="2">L15a</strain>
        <strain evidence="7">L19a</strain>
        <strain evidence="5">T1C4</strain>
        <strain evidence="4">T1L9</strain>
        <strain evidence="3">T3L1</strain>
    </source>
</reference>
<accession>A0A7K4N7I6</accession>
<dbReference type="Proteomes" id="UP000575480">
    <property type="component" value="Unassembled WGS sequence"/>
</dbReference>
<evidence type="ECO:0000313" key="12">
    <source>
        <dbReference type="Proteomes" id="UP000559282"/>
    </source>
</evidence>